<dbReference type="Proteomes" id="UP000694393">
    <property type="component" value="Unplaced"/>
</dbReference>
<reference evidence="2" key="1">
    <citation type="submission" date="2025-08" db="UniProtKB">
        <authorList>
            <consortium name="Ensembl"/>
        </authorList>
    </citation>
    <scope>IDENTIFICATION</scope>
</reference>
<dbReference type="PANTHER" id="PTHR16201">
    <property type="entry name" value="SEVEN TRANSMEMBRANE PROTEIN 1-RELATED"/>
    <property type="match status" value="1"/>
</dbReference>
<dbReference type="InterPro" id="IPR051415">
    <property type="entry name" value="LAAT-1"/>
</dbReference>
<keyword evidence="3" id="KW-1185">Reference proteome</keyword>
<dbReference type="Ensembl" id="ENSPCET00000014722.1">
    <property type="protein sequence ID" value="ENSPCEP00000014201.1"/>
    <property type="gene ID" value="ENSPCEG00000011253.1"/>
</dbReference>
<keyword evidence="1" id="KW-0812">Transmembrane</keyword>
<feature type="transmembrane region" description="Helical" evidence="1">
    <location>
        <begin position="77"/>
        <end position="97"/>
    </location>
</feature>
<reference evidence="2" key="2">
    <citation type="submission" date="2025-09" db="UniProtKB">
        <authorList>
            <consortium name="Ensembl"/>
        </authorList>
    </citation>
    <scope>IDENTIFICATION</scope>
</reference>
<protein>
    <recommendedName>
        <fullName evidence="4">Transmembrane protein 44</fullName>
    </recommendedName>
</protein>
<name>A0A8C8S290_9SAUR</name>
<dbReference type="AlphaFoldDB" id="A0A8C8S290"/>
<keyword evidence="1" id="KW-1133">Transmembrane helix</keyword>
<proteinExistence type="predicted"/>
<evidence type="ECO:0000313" key="2">
    <source>
        <dbReference type="Ensembl" id="ENSPCEP00000014201.1"/>
    </source>
</evidence>
<dbReference type="GO" id="GO:0015174">
    <property type="term" value="F:basic amino acid transmembrane transporter activity"/>
    <property type="evidence" value="ECO:0007669"/>
    <property type="project" value="TreeGrafter"/>
</dbReference>
<dbReference type="PANTHER" id="PTHR16201:SF53">
    <property type="entry name" value="TRANSMEMBRANE PROTEIN 44"/>
    <property type="match status" value="1"/>
</dbReference>
<feature type="transmembrane region" description="Helical" evidence="1">
    <location>
        <begin position="109"/>
        <end position="131"/>
    </location>
</feature>
<organism evidence="2 3">
    <name type="scientific">Pelusios castaneus</name>
    <name type="common">West African mud turtle</name>
    <dbReference type="NCBI Taxonomy" id="367368"/>
    <lineage>
        <taxon>Eukaryota</taxon>
        <taxon>Metazoa</taxon>
        <taxon>Chordata</taxon>
        <taxon>Craniata</taxon>
        <taxon>Vertebrata</taxon>
        <taxon>Euteleostomi</taxon>
        <taxon>Archelosauria</taxon>
        <taxon>Testudinata</taxon>
        <taxon>Testudines</taxon>
        <taxon>Pleurodira</taxon>
        <taxon>Pelomedusidae</taxon>
        <taxon>Pelusios</taxon>
    </lineage>
</organism>
<feature type="transmembrane region" description="Helical" evidence="1">
    <location>
        <begin position="143"/>
        <end position="165"/>
    </location>
</feature>
<keyword evidence="1" id="KW-0472">Membrane</keyword>
<evidence type="ECO:0000256" key="1">
    <source>
        <dbReference type="SAM" id="Phobius"/>
    </source>
</evidence>
<accession>A0A8C8S290</accession>
<feature type="transmembrane region" description="Helical" evidence="1">
    <location>
        <begin position="31"/>
        <end position="49"/>
    </location>
</feature>
<evidence type="ECO:0000313" key="3">
    <source>
        <dbReference type="Proteomes" id="UP000694393"/>
    </source>
</evidence>
<evidence type="ECO:0008006" key="4">
    <source>
        <dbReference type="Google" id="ProtNLM"/>
    </source>
</evidence>
<sequence>MVHFLLTLFPVCASEPDQPGSRKRRRKQVRGSFYALALPLCMGPGWYVLATASSSPEEFHGTQRRPLGTALQENTELLGFALGLLATFVAFTARIPLLSRVCRGRLSPATQLWASISSALASVLYAAAIVAPDQQPAYVMRALPWLLLSLGSAALDLTIACLSCMMKSQLSQQLGLVAEATETLDMRALLAQAVEEEEWEGSEEEKDWILPCPAPCTFRPPPTGAWPSCPRPGRDGRPCCSACALCCSEAAGDPWTPASCTGRT</sequence>